<dbReference type="PANTHER" id="PTHR43537">
    <property type="entry name" value="TRANSCRIPTIONAL REGULATOR, GNTR FAMILY"/>
    <property type="match status" value="1"/>
</dbReference>
<gene>
    <name evidence="5" type="ORF">ABDB84_03050</name>
</gene>
<evidence type="ECO:0000313" key="6">
    <source>
        <dbReference type="Proteomes" id="UP001410394"/>
    </source>
</evidence>
<dbReference type="EMBL" id="JBDIVE010000001">
    <property type="protein sequence ID" value="MEN3067440.1"/>
    <property type="molecule type" value="Genomic_DNA"/>
</dbReference>
<keyword evidence="3" id="KW-0804">Transcription</keyword>
<dbReference type="Pfam" id="PF00392">
    <property type="entry name" value="GntR"/>
    <property type="match status" value="1"/>
</dbReference>
<dbReference type="InterPro" id="IPR036390">
    <property type="entry name" value="WH_DNA-bd_sf"/>
</dbReference>
<evidence type="ECO:0000256" key="3">
    <source>
        <dbReference type="ARBA" id="ARBA00023163"/>
    </source>
</evidence>
<dbReference type="InterPro" id="IPR008920">
    <property type="entry name" value="TF_FadR/GntR_C"/>
</dbReference>
<dbReference type="Gene3D" id="1.20.120.530">
    <property type="entry name" value="GntR ligand-binding domain-like"/>
    <property type="match status" value="1"/>
</dbReference>
<comment type="caution">
    <text evidence="5">The sequence shown here is derived from an EMBL/GenBank/DDBJ whole genome shotgun (WGS) entry which is preliminary data.</text>
</comment>
<sequence length="230" mass="25830">MLPTDLPALSAHEPVNLQIYRALRQCIVNCTLLPGEAISDKEISEQFGVSRQPVRDAFIKLVGAGLIQVLPQRGTFVMKISPKRVLNGRFIREAVEVAVARNAADKISDEQLLALAANIEQQKLAAARNDTARFLALDEEFHTTLSRSIDCIEAWELIEDIKAHMDRVRYLSLGEITSLQMLIAQHAAIVHALRSRDPAMAEEAMRSHLREINLSFGPIRERNPDWFEAE</sequence>
<evidence type="ECO:0000259" key="4">
    <source>
        <dbReference type="PROSITE" id="PS50949"/>
    </source>
</evidence>
<dbReference type="SMART" id="SM00345">
    <property type="entry name" value="HTH_GNTR"/>
    <property type="match status" value="1"/>
</dbReference>
<dbReference type="InterPro" id="IPR000524">
    <property type="entry name" value="Tscrpt_reg_HTH_GntR"/>
</dbReference>
<name>A0ABU9YUP5_9RHOO</name>
<dbReference type="SUPFAM" id="SSF48008">
    <property type="entry name" value="GntR ligand-binding domain-like"/>
    <property type="match status" value="1"/>
</dbReference>
<dbReference type="SMART" id="SM00895">
    <property type="entry name" value="FCD"/>
    <property type="match status" value="1"/>
</dbReference>
<dbReference type="PANTHER" id="PTHR43537:SF6">
    <property type="entry name" value="HTH-TYPE TRANSCRIPTIONAL REPRESSOR RSPR"/>
    <property type="match status" value="1"/>
</dbReference>
<organism evidence="5 6">
    <name type="scientific">Uliginosibacterium sediminicola</name>
    <dbReference type="NCBI Taxonomy" id="2024550"/>
    <lineage>
        <taxon>Bacteria</taxon>
        <taxon>Pseudomonadati</taxon>
        <taxon>Pseudomonadota</taxon>
        <taxon>Betaproteobacteria</taxon>
        <taxon>Rhodocyclales</taxon>
        <taxon>Zoogloeaceae</taxon>
        <taxon>Uliginosibacterium</taxon>
    </lineage>
</organism>
<dbReference type="RefSeq" id="WP_345918205.1">
    <property type="nucleotide sequence ID" value="NZ_JBDIVE010000001.1"/>
</dbReference>
<evidence type="ECO:0000313" key="5">
    <source>
        <dbReference type="EMBL" id="MEN3067440.1"/>
    </source>
</evidence>
<dbReference type="CDD" id="cd07377">
    <property type="entry name" value="WHTH_GntR"/>
    <property type="match status" value="1"/>
</dbReference>
<evidence type="ECO:0000256" key="1">
    <source>
        <dbReference type="ARBA" id="ARBA00023015"/>
    </source>
</evidence>
<dbReference type="PROSITE" id="PS50949">
    <property type="entry name" value="HTH_GNTR"/>
    <property type="match status" value="1"/>
</dbReference>
<dbReference type="InterPro" id="IPR036388">
    <property type="entry name" value="WH-like_DNA-bd_sf"/>
</dbReference>
<protein>
    <submittedName>
        <fullName evidence="5">GntR family transcriptional regulator</fullName>
    </submittedName>
</protein>
<keyword evidence="1" id="KW-0805">Transcription regulation</keyword>
<keyword evidence="6" id="KW-1185">Reference proteome</keyword>
<dbReference type="InterPro" id="IPR011711">
    <property type="entry name" value="GntR_C"/>
</dbReference>
<feature type="domain" description="HTH gntR-type" evidence="4">
    <location>
        <begin position="13"/>
        <end position="80"/>
    </location>
</feature>
<dbReference type="Pfam" id="PF07729">
    <property type="entry name" value="FCD"/>
    <property type="match status" value="1"/>
</dbReference>
<evidence type="ECO:0000256" key="2">
    <source>
        <dbReference type="ARBA" id="ARBA00023125"/>
    </source>
</evidence>
<dbReference type="PRINTS" id="PR00035">
    <property type="entry name" value="HTHGNTR"/>
</dbReference>
<reference evidence="5 6" key="1">
    <citation type="journal article" date="2018" name="Int. J. Syst. Evol. Microbiol.">
        <title>Uliginosibacterium sediminicola sp. nov., isolated from freshwater sediment.</title>
        <authorList>
            <person name="Hwang W.M."/>
            <person name="Kim S.M."/>
            <person name="Kang K."/>
            <person name="Ahn T.Y."/>
        </authorList>
    </citation>
    <scope>NUCLEOTIDE SEQUENCE [LARGE SCALE GENOMIC DNA]</scope>
    <source>
        <strain evidence="5 6">M1-21</strain>
    </source>
</reference>
<dbReference type="Gene3D" id="1.10.10.10">
    <property type="entry name" value="Winged helix-like DNA-binding domain superfamily/Winged helix DNA-binding domain"/>
    <property type="match status" value="1"/>
</dbReference>
<dbReference type="Proteomes" id="UP001410394">
    <property type="component" value="Unassembled WGS sequence"/>
</dbReference>
<dbReference type="SUPFAM" id="SSF46785">
    <property type="entry name" value="Winged helix' DNA-binding domain"/>
    <property type="match status" value="1"/>
</dbReference>
<accession>A0ABU9YUP5</accession>
<proteinExistence type="predicted"/>
<keyword evidence="2" id="KW-0238">DNA-binding</keyword>